<accession>A0ABN7S0C4</accession>
<dbReference type="InterPro" id="IPR014198">
    <property type="entry name" value="Spore_III_AB"/>
</dbReference>
<comment type="caution">
    <text evidence="1">The sequence shown here is derived from an EMBL/GenBank/DDBJ whole genome shotgun (WGS) entry which is preliminary data.</text>
</comment>
<gene>
    <name evidence="1" type="primary">txxe 1904-spoIIIAB</name>
    <name evidence="1" type="ORF">TXXE_13545</name>
</gene>
<proteinExistence type="predicted"/>
<organism evidence="1 2">
    <name type="scientific">Thermobacillus xylanilyticus</name>
    <dbReference type="NCBI Taxonomy" id="76633"/>
    <lineage>
        <taxon>Bacteria</taxon>
        <taxon>Bacillati</taxon>
        <taxon>Bacillota</taxon>
        <taxon>Bacilli</taxon>
        <taxon>Bacillales</taxon>
        <taxon>Paenibacillaceae</taxon>
        <taxon>Thermobacillus</taxon>
    </lineage>
</organism>
<dbReference type="Pfam" id="PF09548">
    <property type="entry name" value="Spore_III_AB"/>
    <property type="match status" value="1"/>
</dbReference>
<name>A0ABN7S0C4_THEXY</name>
<dbReference type="PIRSF" id="PIRSF021435">
    <property type="entry name" value="SpoIIIAB"/>
    <property type="match status" value="1"/>
</dbReference>
<dbReference type="Proteomes" id="UP000681526">
    <property type="component" value="Unassembled WGS sequence"/>
</dbReference>
<protein>
    <submittedName>
        <fullName evidence="1">Stage III sporulation protein AB</fullName>
    </submittedName>
</protein>
<evidence type="ECO:0000313" key="1">
    <source>
        <dbReference type="EMBL" id="CAG5089912.1"/>
    </source>
</evidence>
<dbReference type="EMBL" id="CAJRAY010000070">
    <property type="protein sequence ID" value="CAG5089912.1"/>
    <property type="molecule type" value="Genomic_DNA"/>
</dbReference>
<sequence>MLKLAGAILVLLSGTLIGFRQAARYADRTAQIRQLLHVLQRLETEIGFGHTPLPEALERAAAGAAGPVAALFRRTAERLREGGAAVRDALRAAVDEGWSLTAMREPERSAVIRLGDALGISDREDQIRHLRLAAALLQAEEAGARDEQARYGKMWRSLGFMAALLVVILML</sequence>
<dbReference type="NCBIfam" id="TIGR02833">
    <property type="entry name" value="spore_III_AB"/>
    <property type="match status" value="1"/>
</dbReference>
<dbReference type="RefSeq" id="WP_015254853.1">
    <property type="nucleotide sequence ID" value="NZ_CAJRAY010000070.1"/>
</dbReference>
<evidence type="ECO:0000313" key="2">
    <source>
        <dbReference type="Proteomes" id="UP000681526"/>
    </source>
</evidence>
<reference evidence="1 2" key="1">
    <citation type="submission" date="2021-04" db="EMBL/GenBank/DDBJ databases">
        <authorList>
            <person name="Rakotoarivonina H."/>
        </authorList>
    </citation>
    <scope>NUCLEOTIDE SEQUENCE [LARGE SCALE GENOMIC DNA]</scope>
    <source>
        <strain evidence="1 2">XE</strain>
    </source>
</reference>
<keyword evidence="2" id="KW-1185">Reference proteome</keyword>